<accession>A0AA40HUG0</accession>
<organism evidence="2 3">
    <name type="scientific">Cnephaeus nilssonii</name>
    <name type="common">Northern bat</name>
    <name type="synonym">Eptesicus nilssonii</name>
    <dbReference type="NCBI Taxonomy" id="3371016"/>
    <lineage>
        <taxon>Eukaryota</taxon>
        <taxon>Metazoa</taxon>
        <taxon>Chordata</taxon>
        <taxon>Craniata</taxon>
        <taxon>Vertebrata</taxon>
        <taxon>Euteleostomi</taxon>
        <taxon>Mammalia</taxon>
        <taxon>Eutheria</taxon>
        <taxon>Laurasiatheria</taxon>
        <taxon>Chiroptera</taxon>
        <taxon>Yangochiroptera</taxon>
        <taxon>Vespertilionidae</taxon>
        <taxon>Cnephaeus</taxon>
    </lineage>
</organism>
<dbReference type="InterPro" id="IPR013783">
    <property type="entry name" value="Ig-like_fold"/>
</dbReference>
<dbReference type="GO" id="GO:0002729">
    <property type="term" value="P:positive regulation of natural killer cell cytokine production"/>
    <property type="evidence" value="ECO:0007669"/>
    <property type="project" value="InterPro"/>
</dbReference>
<reference evidence="2" key="1">
    <citation type="submission" date="2023-06" db="EMBL/GenBank/DDBJ databases">
        <title>Reference genome for the Northern bat (Eptesicus nilssonii), a most northern bat species.</title>
        <authorList>
            <person name="Laine V.N."/>
            <person name="Pulliainen A.T."/>
            <person name="Lilley T.M."/>
        </authorList>
    </citation>
    <scope>NUCLEOTIDE SEQUENCE</scope>
    <source>
        <strain evidence="2">BLF_Eptnil</strain>
        <tissue evidence="2">Kidney</tissue>
    </source>
</reference>
<dbReference type="InterPro" id="IPR013106">
    <property type="entry name" value="Ig_V-set"/>
</dbReference>
<dbReference type="PANTHER" id="PTHR47011">
    <property type="entry name" value="CD226 ANTIGEN"/>
    <property type="match status" value="1"/>
</dbReference>
<dbReference type="InterPro" id="IPR036179">
    <property type="entry name" value="Ig-like_dom_sf"/>
</dbReference>
<dbReference type="Pfam" id="PF07686">
    <property type="entry name" value="V-set"/>
    <property type="match status" value="1"/>
</dbReference>
<dbReference type="InterPro" id="IPR003599">
    <property type="entry name" value="Ig_sub"/>
</dbReference>
<dbReference type="Proteomes" id="UP001177744">
    <property type="component" value="Unassembled WGS sequence"/>
</dbReference>
<dbReference type="Gene3D" id="2.60.40.10">
    <property type="entry name" value="Immunoglobulins"/>
    <property type="match status" value="2"/>
</dbReference>
<dbReference type="GO" id="GO:0009897">
    <property type="term" value="C:external side of plasma membrane"/>
    <property type="evidence" value="ECO:0007669"/>
    <property type="project" value="TreeGrafter"/>
</dbReference>
<dbReference type="PANTHER" id="PTHR47011:SF1">
    <property type="entry name" value="CD226 ANTIGEN"/>
    <property type="match status" value="1"/>
</dbReference>
<comment type="caution">
    <text evidence="2">The sequence shown here is derived from an EMBL/GenBank/DDBJ whole genome shotgun (WGS) entry which is preliminary data.</text>
</comment>
<protein>
    <recommendedName>
        <fullName evidence="1">Ig-like domain-containing protein</fullName>
    </recommendedName>
</protein>
<name>A0AA40HUG0_CNENI</name>
<dbReference type="InterPro" id="IPR007110">
    <property type="entry name" value="Ig-like_dom"/>
</dbReference>
<proteinExistence type="predicted"/>
<evidence type="ECO:0000259" key="1">
    <source>
        <dbReference type="PROSITE" id="PS50835"/>
    </source>
</evidence>
<evidence type="ECO:0000313" key="3">
    <source>
        <dbReference type="Proteomes" id="UP001177744"/>
    </source>
</evidence>
<dbReference type="GO" id="GO:0050839">
    <property type="term" value="F:cell adhesion molecule binding"/>
    <property type="evidence" value="ECO:0007669"/>
    <property type="project" value="TreeGrafter"/>
</dbReference>
<dbReference type="AlphaFoldDB" id="A0AA40HUG0"/>
<dbReference type="PROSITE" id="PS50835">
    <property type="entry name" value="IG_LIKE"/>
    <property type="match status" value="1"/>
</dbReference>
<dbReference type="InterPro" id="IPR042842">
    <property type="entry name" value="CD226"/>
</dbReference>
<feature type="domain" description="Ig-like" evidence="1">
    <location>
        <begin position="44"/>
        <end position="154"/>
    </location>
</feature>
<dbReference type="SMART" id="SM00409">
    <property type="entry name" value="IG"/>
    <property type="match status" value="2"/>
</dbReference>
<dbReference type="FunFam" id="2.60.40.10:FF:001737">
    <property type="entry name" value="CD226 molecule"/>
    <property type="match status" value="1"/>
</dbReference>
<keyword evidence="3" id="KW-1185">Reference proteome</keyword>
<dbReference type="SUPFAM" id="SSF48726">
    <property type="entry name" value="Immunoglobulin"/>
    <property type="match status" value="2"/>
</dbReference>
<gene>
    <name evidence="2" type="ORF">QTO34_002156</name>
</gene>
<evidence type="ECO:0000313" key="2">
    <source>
        <dbReference type="EMBL" id="KAK1337525.1"/>
    </source>
</evidence>
<sequence length="378" mass="43081">MMRDHGPGKAVPLLGPRHLMLGHDAYFRLNSSTSSTNQLPRRFPEMDYFTFLVALLHLHKALGEEIFWNTRVKLAETLTLECQYPFLGTLVQKEWFKVDGMEKESIAIFHPNFGSVIREPYAGRVYFLKSTSDPNDTMLAFHNASEADVGSYSCLLEIFPYGSWEKVIQVVPPDSFEIAVPLNSHVVSEPGENITFMYELQMKGPMQQVTWEKIQSHQIDLLIRCNLSQGKSFPSRFGREILSNCSQGMRRSFILMPHVVASDSGLYRCCFKASTGENETFVVRLTVTDGRRNHLVWPCQGIRGKKMVYSEKCHKEPFSNTYEIRPCPLYVEKVIINILNHGENGADLIYLNCQGKDHRGRIRGKCVHTTVTQIILGP</sequence>
<dbReference type="EMBL" id="JAULJE010000011">
    <property type="protein sequence ID" value="KAK1337525.1"/>
    <property type="molecule type" value="Genomic_DNA"/>
</dbReference>
<dbReference type="GO" id="GO:0002891">
    <property type="term" value="P:positive regulation of immunoglobulin mediated immune response"/>
    <property type="evidence" value="ECO:0007669"/>
    <property type="project" value="TreeGrafter"/>
</dbReference>